<dbReference type="SMART" id="SM00239">
    <property type="entry name" value="C2"/>
    <property type="match status" value="3"/>
</dbReference>
<keyword evidence="3" id="KW-1185">Reference proteome</keyword>
<evidence type="ECO:0000259" key="1">
    <source>
        <dbReference type="PROSITE" id="PS50004"/>
    </source>
</evidence>
<feature type="domain" description="C2" evidence="1">
    <location>
        <begin position="15"/>
        <end position="140"/>
    </location>
</feature>
<accession>A0ABR2J0B5</accession>
<feature type="domain" description="C2" evidence="1">
    <location>
        <begin position="170"/>
        <end position="290"/>
    </location>
</feature>
<dbReference type="CDD" id="cd00030">
    <property type="entry name" value="C2"/>
    <property type="match status" value="2"/>
</dbReference>
<dbReference type="EMBL" id="JAPFFF010000014">
    <property type="protein sequence ID" value="KAK8870475.1"/>
    <property type="molecule type" value="Genomic_DNA"/>
</dbReference>
<dbReference type="Proteomes" id="UP001470230">
    <property type="component" value="Unassembled WGS sequence"/>
</dbReference>
<protein>
    <submittedName>
        <fullName evidence="2">Extended synaptotagmin-1</fullName>
    </submittedName>
</protein>
<sequence>MSDMFNDEIADILANQDTLAENQKVSKAKVYHISYFINIRSVSCKRLLLQSANAPLRPYVVFKVQGSEKEAITSVHDDTRNPVYTDVMQIDGYKVGSDLLKVLVYDCNGEKPNLEEDKCIGYAHIPICDLELGQIIQHTFKLYKSRDGKPIKNKQSREGSAGTVSCEFHLADRSSIAWKPQPWEATYYRAWVHIMGAENVPKYNNELPNPYLTTKISPASNMQRQNTSTCIGTEAPVWNELHCYMADDYQHQMITFKLCHNTPDGQKVVLAKTNFQLSMAKPNQITSHNLSMNEKTDGETKPKRDAIGQKGCILKLRVQLLEKNKVPFDGLVSFKHSLFNVECQVIDGKEITAKPGDKPVAAVSIEKNTKLTKPADNNETPQWGDTLRFTRVMMSQYLMVDVRSAHHMLGHARIHLTRFPIDQDTEDWYNLTDAATGAVRLRIKLTRYVEREDDNDNTHCHFNWNLELTSDYSTDFTGYSQCSKSLSLNPSSNSERFHYEPYHNVDIYDEKPIRDQKISGNLVNGSSIYKWENAKNLYAVVSLHGRAREKHFKVQSNETDNFESPEFNTPIDFPRVKKGDSLFVTIYENLEDGTTIPVCEASKLVKELSEEGDVELTCEHPIHSASPKELKNYPPLDNFGKVNLHLQSKVTFK</sequence>
<dbReference type="PROSITE" id="PS50004">
    <property type="entry name" value="C2"/>
    <property type="match status" value="2"/>
</dbReference>
<dbReference type="InterPro" id="IPR000008">
    <property type="entry name" value="C2_dom"/>
</dbReference>
<dbReference type="Pfam" id="PF00168">
    <property type="entry name" value="C2"/>
    <property type="match status" value="3"/>
</dbReference>
<dbReference type="PANTHER" id="PTHR45761">
    <property type="entry name" value="EXTENDED SYNAPTOTAGMIN-LIKE PROTEIN 2, ISOFORM C"/>
    <property type="match status" value="1"/>
</dbReference>
<comment type="caution">
    <text evidence="2">The sequence shown here is derived from an EMBL/GenBank/DDBJ whole genome shotgun (WGS) entry which is preliminary data.</text>
</comment>
<dbReference type="Gene3D" id="2.60.40.150">
    <property type="entry name" value="C2 domain"/>
    <property type="match status" value="3"/>
</dbReference>
<name>A0ABR2J0B5_9EUKA</name>
<dbReference type="SUPFAM" id="SSF49562">
    <property type="entry name" value="C2 domain (Calcium/lipid-binding domain, CaLB)"/>
    <property type="match status" value="3"/>
</dbReference>
<evidence type="ECO:0000313" key="3">
    <source>
        <dbReference type="Proteomes" id="UP001470230"/>
    </source>
</evidence>
<dbReference type="InterPro" id="IPR051634">
    <property type="entry name" value="Extended_Synaptotagmin"/>
</dbReference>
<proteinExistence type="predicted"/>
<dbReference type="InterPro" id="IPR035892">
    <property type="entry name" value="C2_domain_sf"/>
</dbReference>
<dbReference type="PANTHER" id="PTHR45761:SF1">
    <property type="entry name" value="EXTENDED SYNAPTOTAGMIN-LIKE PROTEIN 2, ISOFORM C"/>
    <property type="match status" value="1"/>
</dbReference>
<reference evidence="2 3" key="1">
    <citation type="submission" date="2024-04" db="EMBL/GenBank/DDBJ databases">
        <title>Tritrichomonas musculus Genome.</title>
        <authorList>
            <person name="Alves-Ferreira E."/>
            <person name="Grigg M."/>
            <person name="Lorenzi H."/>
            <person name="Galac M."/>
        </authorList>
    </citation>
    <scope>NUCLEOTIDE SEQUENCE [LARGE SCALE GENOMIC DNA]</scope>
    <source>
        <strain evidence="2 3">EAF2021</strain>
    </source>
</reference>
<gene>
    <name evidence="2" type="ORF">M9Y10_008358</name>
</gene>
<organism evidence="2 3">
    <name type="scientific">Tritrichomonas musculus</name>
    <dbReference type="NCBI Taxonomy" id="1915356"/>
    <lineage>
        <taxon>Eukaryota</taxon>
        <taxon>Metamonada</taxon>
        <taxon>Parabasalia</taxon>
        <taxon>Tritrichomonadida</taxon>
        <taxon>Tritrichomonadidae</taxon>
        <taxon>Tritrichomonas</taxon>
    </lineage>
</organism>
<evidence type="ECO:0000313" key="2">
    <source>
        <dbReference type="EMBL" id="KAK8870475.1"/>
    </source>
</evidence>